<organism evidence="7 8">
    <name type="scientific">Metarhizobium album</name>
    <dbReference type="NCBI Taxonomy" id="2182425"/>
    <lineage>
        <taxon>Bacteria</taxon>
        <taxon>Pseudomonadati</taxon>
        <taxon>Pseudomonadota</taxon>
        <taxon>Alphaproteobacteria</taxon>
        <taxon>Hyphomicrobiales</taxon>
        <taxon>Rhizobiaceae</taxon>
        <taxon>Metarhizobium</taxon>
    </lineage>
</organism>
<dbReference type="PANTHER" id="PTHR30086">
    <property type="entry name" value="ARGININE EXPORTER PROTEIN ARGO"/>
    <property type="match status" value="1"/>
</dbReference>
<proteinExistence type="predicted"/>
<keyword evidence="5 6" id="KW-0472">Membrane</keyword>
<evidence type="ECO:0000256" key="2">
    <source>
        <dbReference type="ARBA" id="ARBA00022475"/>
    </source>
</evidence>
<dbReference type="OrthoDB" id="9804822at2"/>
<dbReference type="PANTHER" id="PTHR30086:SF20">
    <property type="entry name" value="ARGININE EXPORTER PROTEIN ARGO-RELATED"/>
    <property type="match status" value="1"/>
</dbReference>
<dbReference type="Pfam" id="PF01810">
    <property type="entry name" value="LysE"/>
    <property type="match status" value="1"/>
</dbReference>
<evidence type="ECO:0000256" key="4">
    <source>
        <dbReference type="ARBA" id="ARBA00022989"/>
    </source>
</evidence>
<evidence type="ECO:0000256" key="5">
    <source>
        <dbReference type="ARBA" id="ARBA00023136"/>
    </source>
</evidence>
<dbReference type="RefSeq" id="WP_109456683.1">
    <property type="nucleotide sequence ID" value="NZ_QFBC01000001.1"/>
</dbReference>
<protein>
    <submittedName>
        <fullName evidence="7">Lysine transporter LysE</fullName>
    </submittedName>
</protein>
<keyword evidence="3 6" id="KW-0812">Transmembrane</keyword>
<evidence type="ECO:0000256" key="6">
    <source>
        <dbReference type="SAM" id="Phobius"/>
    </source>
</evidence>
<dbReference type="Proteomes" id="UP000245252">
    <property type="component" value="Unassembled WGS sequence"/>
</dbReference>
<reference evidence="7 8" key="1">
    <citation type="submission" date="2018-05" db="EMBL/GenBank/DDBJ databases">
        <title>The draft genome of strain NS-104.</title>
        <authorList>
            <person name="Hang P."/>
            <person name="Jiang J."/>
        </authorList>
    </citation>
    <scope>NUCLEOTIDE SEQUENCE [LARGE SCALE GENOMIC DNA]</scope>
    <source>
        <strain evidence="7 8">NS-104</strain>
    </source>
</reference>
<keyword evidence="4 6" id="KW-1133">Transmembrane helix</keyword>
<name>A0A2U2DXW0_9HYPH</name>
<dbReference type="InterPro" id="IPR001123">
    <property type="entry name" value="LeuE-type"/>
</dbReference>
<dbReference type="EMBL" id="QFBC01000001">
    <property type="protein sequence ID" value="PWE58165.1"/>
    <property type="molecule type" value="Genomic_DNA"/>
</dbReference>
<gene>
    <name evidence="7" type="ORF">DEM27_03005</name>
</gene>
<feature type="transmembrane region" description="Helical" evidence="6">
    <location>
        <begin position="12"/>
        <end position="36"/>
    </location>
</feature>
<dbReference type="AlphaFoldDB" id="A0A2U2DXW0"/>
<evidence type="ECO:0000256" key="3">
    <source>
        <dbReference type="ARBA" id="ARBA00022692"/>
    </source>
</evidence>
<feature type="transmembrane region" description="Helical" evidence="6">
    <location>
        <begin position="73"/>
        <end position="91"/>
    </location>
</feature>
<sequence>MIEGLPPELWTFVLASFLIELTPGPNMTWLAMLAVVEGRLRGYAAVAGIGLGLGLLGAAAAIGLAELVQASAVLYQTLRWAGVAFLLYLAYDGWRGEPAAGPQDLTINLRRAFLRGLTTNLLNPKAAIFYIAVLPTFVAPGPPPGGQIATLTAAYVAVATLVHAAIVTLCGTFTSLVGKSGRETAVRRALSVGLALVALWFAWTTAK</sequence>
<keyword evidence="8" id="KW-1185">Reference proteome</keyword>
<evidence type="ECO:0000313" key="8">
    <source>
        <dbReference type="Proteomes" id="UP000245252"/>
    </source>
</evidence>
<evidence type="ECO:0000313" key="7">
    <source>
        <dbReference type="EMBL" id="PWE58165.1"/>
    </source>
</evidence>
<feature type="transmembrane region" description="Helical" evidence="6">
    <location>
        <begin position="112"/>
        <end position="133"/>
    </location>
</feature>
<feature type="transmembrane region" description="Helical" evidence="6">
    <location>
        <begin position="153"/>
        <end position="177"/>
    </location>
</feature>
<dbReference type="GO" id="GO:0015171">
    <property type="term" value="F:amino acid transmembrane transporter activity"/>
    <property type="evidence" value="ECO:0007669"/>
    <property type="project" value="TreeGrafter"/>
</dbReference>
<comment type="caution">
    <text evidence="7">The sequence shown here is derived from an EMBL/GenBank/DDBJ whole genome shotgun (WGS) entry which is preliminary data.</text>
</comment>
<comment type="subcellular location">
    <subcellularLocation>
        <location evidence="1">Cell membrane</location>
        <topology evidence="1">Multi-pass membrane protein</topology>
    </subcellularLocation>
</comment>
<feature type="transmembrane region" description="Helical" evidence="6">
    <location>
        <begin position="189"/>
        <end position="206"/>
    </location>
</feature>
<accession>A0A2U2DXW0</accession>
<evidence type="ECO:0000256" key="1">
    <source>
        <dbReference type="ARBA" id="ARBA00004651"/>
    </source>
</evidence>
<dbReference type="GO" id="GO:0005886">
    <property type="term" value="C:plasma membrane"/>
    <property type="evidence" value="ECO:0007669"/>
    <property type="project" value="UniProtKB-SubCell"/>
</dbReference>
<keyword evidence="2" id="KW-1003">Cell membrane</keyword>
<feature type="transmembrane region" description="Helical" evidence="6">
    <location>
        <begin position="43"/>
        <end position="67"/>
    </location>
</feature>